<dbReference type="Gene3D" id="2.30.30.290">
    <property type="entry name" value="YopX-like domains"/>
    <property type="match status" value="1"/>
</dbReference>
<dbReference type="EMBL" id="CP092332">
    <property type="protein sequence ID" value="WGK93752.1"/>
    <property type="molecule type" value="Genomic_DNA"/>
</dbReference>
<accession>A0ABY8N260</accession>
<dbReference type="RefSeq" id="WP_264533520.1">
    <property type="nucleotide sequence ID" value="NZ_CP092332.1"/>
</dbReference>
<evidence type="ECO:0000259" key="1">
    <source>
        <dbReference type="Pfam" id="PF09643"/>
    </source>
</evidence>
<sequence>MYYRALNKHTNKWFYGGIYPDGSFFGFANPRIDENTKCQFTTKKDLKGIDIYTNDIVKVKVEEGLFVKDFIGIIEFFEGTFYIKKEDKPFGQSRTPLFSKSHNIEIIGNIFQNENLLKPVVSE</sequence>
<organism evidence="2 3">
    <name type="scientific">Flavobacterium keumense</name>
    <dbReference type="NCBI Taxonomy" id="1306518"/>
    <lineage>
        <taxon>Bacteria</taxon>
        <taxon>Pseudomonadati</taxon>
        <taxon>Bacteroidota</taxon>
        <taxon>Flavobacteriia</taxon>
        <taxon>Flavobacteriales</taxon>
        <taxon>Flavobacteriaceae</taxon>
        <taxon>Flavobacterium</taxon>
    </lineage>
</organism>
<dbReference type="InterPro" id="IPR019096">
    <property type="entry name" value="YopX_protein"/>
</dbReference>
<reference evidence="2 3" key="1">
    <citation type="submission" date="2023-06" db="EMBL/GenBank/DDBJ databases">
        <title>Complete Genome Sequence of Flavobacterium keumense K3R-10.</title>
        <authorList>
            <person name="Jeong H."/>
            <person name="Jhang S.Y."/>
            <person name="Kim J.N."/>
        </authorList>
    </citation>
    <scope>NUCLEOTIDE SEQUENCE [LARGE SCALE GENOMIC DNA]</scope>
    <source>
        <strain evidence="2 3">K3R-10</strain>
    </source>
</reference>
<gene>
    <name evidence="2" type="ORF">MG292_06525</name>
</gene>
<protein>
    <submittedName>
        <fullName evidence="2">YopX family protein</fullName>
    </submittedName>
</protein>
<dbReference type="InterPro" id="IPR023385">
    <property type="entry name" value="YopX-like_C"/>
</dbReference>
<dbReference type="Proteomes" id="UP001232117">
    <property type="component" value="Chromosome"/>
</dbReference>
<evidence type="ECO:0000313" key="3">
    <source>
        <dbReference type="Proteomes" id="UP001232117"/>
    </source>
</evidence>
<feature type="domain" description="YopX protein" evidence="1">
    <location>
        <begin position="37"/>
        <end position="118"/>
    </location>
</feature>
<proteinExistence type="predicted"/>
<evidence type="ECO:0000313" key="2">
    <source>
        <dbReference type="EMBL" id="WGK93752.1"/>
    </source>
</evidence>
<dbReference type="SUPFAM" id="SSF159006">
    <property type="entry name" value="YopX-like"/>
    <property type="match status" value="1"/>
</dbReference>
<dbReference type="Pfam" id="PF09643">
    <property type="entry name" value="YopX"/>
    <property type="match status" value="1"/>
</dbReference>
<name>A0ABY8N260_9FLAO</name>
<keyword evidence="3" id="KW-1185">Reference proteome</keyword>